<proteinExistence type="predicted"/>
<accession>A0A6B2H3P0</accession>
<dbReference type="EMBL" id="JAAEAA010000001">
    <property type="protein sequence ID" value="NDK54370.1"/>
    <property type="molecule type" value="Genomic_DNA"/>
</dbReference>
<name>A0A6B2H3P0_9BACT</name>
<keyword evidence="1" id="KW-0732">Signal</keyword>
<organism evidence="2 3">
    <name type="scientific">Pontibacter fetidus</name>
    <dbReference type="NCBI Taxonomy" id="2700082"/>
    <lineage>
        <taxon>Bacteria</taxon>
        <taxon>Pseudomonadati</taxon>
        <taxon>Bacteroidota</taxon>
        <taxon>Cytophagia</taxon>
        <taxon>Cytophagales</taxon>
        <taxon>Hymenobacteraceae</taxon>
        <taxon>Pontibacter</taxon>
    </lineage>
</organism>
<dbReference type="AlphaFoldDB" id="A0A6B2H3P0"/>
<dbReference type="Pfam" id="PF19765">
    <property type="entry name" value="DUF6252"/>
    <property type="match status" value="1"/>
</dbReference>
<protein>
    <submittedName>
        <fullName evidence="2">Uncharacterized protein</fullName>
    </submittedName>
</protein>
<evidence type="ECO:0000256" key="1">
    <source>
        <dbReference type="SAM" id="SignalP"/>
    </source>
</evidence>
<sequence>MKKTLLYFSLAALTFLNFSCDTDGGDADEVIPEMALTMHRAFMYHDNHETKNATYTSANLQSAFLTENERLTIYVGGDKDDISFEIAEADLPSGYVGNYVLKSLPNPDNGKAKTSYSYATSPTSGSVFFSQANAMNGSVEITNYNEKHQLISGTFELTMENVPDPTATSPTNPRSCDVTITGTFANAKLKATL</sequence>
<reference evidence="2 3" key="1">
    <citation type="submission" date="2020-01" db="EMBL/GenBank/DDBJ databases">
        <authorList>
            <person name="Kim M.K."/>
        </authorList>
    </citation>
    <scope>NUCLEOTIDE SEQUENCE [LARGE SCALE GENOMIC DNA]</scope>
    <source>
        <strain evidence="2 3">BT213</strain>
    </source>
</reference>
<dbReference type="Proteomes" id="UP000478546">
    <property type="component" value="Unassembled WGS sequence"/>
</dbReference>
<dbReference type="InterPro" id="IPR046219">
    <property type="entry name" value="DUF6252"/>
</dbReference>
<feature type="signal peptide" evidence="1">
    <location>
        <begin position="1"/>
        <end position="19"/>
    </location>
</feature>
<feature type="chain" id="PRO_5025572881" evidence="1">
    <location>
        <begin position="20"/>
        <end position="193"/>
    </location>
</feature>
<gene>
    <name evidence="2" type="ORF">GWO68_00430</name>
</gene>
<comment type="caution">
    <text evidence="2">The sequence shown here is derived from an EMBL/GenBank/DDBJ whole genome shotgun (WGS) entry which is preliminary data.</text>
</comment>
<dbReference type="RefSeq" id="WP_162344428.1">
    <property type="nucleotide sequence ID" value="NZ_JAAEAA010000001.1"/>
</dbReference>
<evidence type="ECO:0000313" key="3">
    <source>
        <dbReference type="Proteomes" id="UP000478546"/>
    </source>
</evidence>
<evidence type="ECO:0000313" key="2">
    <source>
        <dbReference type="EMBL" id="NDK54370.1"/>
    </source>
</evidence>
<keyword evidence="3" id="KW-1185">Reference proteome</keyword>